<keyword evidence="1" id="KW-0472">Membrane</keyword>
<feature type="transmembrane region" description="Helical" evidence="1">
    <location>
        <begin position="113"/>
        <end position="137"/>
    </location>
</feature>
<name>U4VH17_9HYPH</name>
<proteinExistence type="predicted"/>
<keyword evidence="1" id="KW-0812">Transmembrane</keyword>
<feature type="transmembrane region" description="Helical" evidence="1">
    <location>
        <begin position="229"/>
        <end position="249"/>
    </location>
</feature>
<keyword evidence="1" id="KW-1133">Transmembrane helix</keyword>
<evidence type="ECO:0000256" key="1">
    <source>
        <dbReference type="SAM" id="Phobius"/>
    </source>
</evidence>
<comment type="caution">
    <text evidence="2">The sequence shown here is derived from an EMBL/GenBank/DDBJ whole genome shotgun (WGS) entry which is preliminary data.</text>
</comment>
<evidence type="ECO:0000313" key="3">
    <source>
        <dbReference type="Proteomes" id="UP000016842"/>
    </source>
</evidence>
<feature type="transmembrane region" description="Helical" evidence="1">
    <location>
        <begin position="46"/>
        <end position="72"/>
    </location>
</feature>
<feature type="transmembrane region" description="Helical" evidence="1">
    <location>
        <begin position="322"/>
        <end position="344"/>
    </location>
</feature>
<dbReference type="EMBL" id="ASXJ01000102">
    <property type="protein sequence ID" value="ERM02187.1"/>
    <property type="molecule type" value="Genomic_DNA"/>
</dbReference>
<sequence>MIGATLSRWTLSYFTASLAFLVFGLGLMAGGFGFPVHGIRAAETLIVVHAVSIGWLALLMSGALLQFVPVLVNRPLWGGSGASLPALLLLVTGLSGLLVGFAGMAGLTESPAWLLPVSGMLLTCGFSLIFAILGMTLWLARPIALPARFVAAGICCLLITALLGSIFTFALSGFTEQAVLLDITGSALPVHAALGLGGWMTFTAMGVSYRLLTMFMLSPDAVRQTTRIIWWEGAAALTILAAGIVIAALETGSTEIAVTAALVPGIACIALYIVDIRAIYRQRKRKTIELNSAASIPAFIALGGLSLLLAIALFWTEVSDRMIAGLVYLFTFGWLSGLSLAQLYKIIPFLTWLECYGPVMGRAPTPRVQDMVSEGRARQWFALYYSGVAVATLALIAGYPTVFRLAVALSLAAILALTVQFFRARRLLDVPHGLRLPKGGATLPHLIYAGEPIFRRSK</sequence>
<dbReference type="AlphaFoldDB" id="U4VH17"/>
<feature type="transmembrane region" description="Helical" evidence="1">
    <location>
        <begin position="84"/>
        <end position="107"/>
    </location>
</feature>
<feature type="transmembrane region" description="Helical" evidence="1">
    <location>
        <begin position="192"/>
        <end position="217"/>
    </location>
</feature>
<organism evidence="2 3">
    <name type="scientific">Brucella intermedia 229E</name>
    <dbReference type="NCBI Taxonomy" id="1337887"/>
    <lineage>
        <taxon>Bacteria</taxon>
        <taxon>Pseudomonadati</taxon>
        <taxon>Pseudomonadota</taxon>
        <taxon>Alphaproteobacteria</taxon>
        <taxon>Hyphomicrobiales</taxon>
        <taxon>Brucellaceae</taxon>
        <taxon>Brucella/Ochrobactrum group</taxon>
        <taxon>Brucella</taxon>
    </lineage>
</organism>
<evidence type="ECO:0000313" key="2">
    <source>
        <dbReference type="EMBL" id="ERM02187.1"/>
    </source>
</evidence>
<feature type="transmembrane region" description="Helical" evidence="1">
    <location>
        <begin position="12"/>
        <end position="34"/>
    </location>
</feature>
<feature type="transmembrane region" description="Helical" evidence="1">
    <location>
        <begin position="381"/>
        <end position="399"/>
    </location>
</feature>
<accession>U4VH17</accession>
<feature type="transmembrane region" description="Helical" evidence="1">
    <location>
        <begin position="295"/>
        <end position="316"/>
    </location>
</feature>
<gene>
    <name evidence="2" type="ORF">Q644_17975</name>
</gene>
<dbReference type="PATRIC" id="fig|1337887.3.peg.2059"/>
<feature type="transmembrane region" description="Helical" evidence="1">
    <location>
        <begin position="405"/>
        <end position="422"/>
    </location>
</feature>
<feature type="transmembrane region" description="Helical" evidence="1">
    <location>
        <begin position="255"/>
        <end position="274"/>
    </location>
</feature>
<protein>
    <submittedName>
        <fullName evidence="2">Membrane protein</fullName>
    </submittedName>
</protein>
<reference evidence="2 3" key="1">
    <citation type="journal article" date="2014" name="FEMS Microbiol. Lett.">
        <title>Genome sequencing analysis reveals virulence-related gene content of Ochrobactrum intermedium strain 229E, a urease-positive strain isolated from the human gastric niche.</title>
        <authorList>
            <person name="Kulkarni G.J."/>
            <person name="Shetty S."/>
            <person name="Dharne M.S."/>
            <person name="Shouche Y.S."/>
        </authorList>
    </citation>
    <scope>NUCLEOTIDE SEQUENCE [LARGE SCALE GENOMIC DNA]</scope>
    <source>
        <strain evidence="2 3">229E</strain>
    </source>
</reference>
<feature type="transmembrane region" description="Helical" evidence="1">
    <location>
        <begin position="149"/>
        <end position="172"/>
    </location>
</feature>
<dbReference type="Proteomes" id="UP000016842">
    <property type="component" value="Unassembled WGS sequence"/>
</dbReference>